<evidence type="ECO:0000259" key="7">
    <source>
        <dbReference type="Pfam" id="PF02668"/>
    </source>
</evidence>
<keyword evidence="3" id="KW-0223">Dioxygenase</keyword>
<feature type="compositionally biased region" description="Basic and acidic residues" evidence="6">
    <location>
        <begin position="358"/>
        <end position="372"/>
    </location>
</feature>
<dbReference type="GO" id="GO:0005737">
    <property type="term" value="C:cytoplasm"/>
    <property type="evidence" value="ECO:0007669"/>
    <property type="project" value="TreeGrafter"/>
</dbReference>
<dbReference type="SUPFAM" id="SSF51197">
    <property type="entry name" value="Clavaminate synthase-like"/>
    <property type="match status" value="1"/>
</dbReference>
<evidence type="ECO:0000256" key="1">
    <source>
        <dbReference type="ARBA" id="ARBA00005896"/>
    </source>
</evidence>
<keyword evidence="2" id="KW-0479">Metal-binding</keyword>
<dbReference type="InterPro" id="IPR003819">
    <property type="entry name" value="TauD/TfdA-like"/>
</dbReference>
<dbReference type="Gene3D" id="3.60.130.10">
    <property type="entry name" value="Clavaminate synthase-like"/>
    <property type="match status" value="1"/>
</dbReference>
<feature type="region of interest" description="Disordered" evidence="6">
    <location>
        <begin position="339"/>
        <end position="372"/>
    </location>
</feature>
<dbReference type="PANTHER" id="PTHR30468:SF20">
    <property type="entry name" value="TAUD_TFDA-LIKE DOMAIN-CONTAINING PROTEIN-RELATED"/>
    <property type="match status" value="1"/>
</dbReference>
<dbReference type="EMBL" id="AP028212">
    <property type="protein sequence ID" value="BEI88120.1"/>
    <property type="molecule type" value="Genomic_DNA"/>
</dbReference>
<evidence type="ECO:0000313" key="8">
    <source>
        <dbReference type="EMBL" id="BEI88120.1"/>
    </source>
</evidence>
<evidence type="ECO:0000313" key="9">
    <source>
        <dbReference type="Proteomes" id="UP001233271"/>
    </source>
</evidence>
<dbReference type="AlphaFoldDB" id="A0AA48I5A0"/>
<protein>
    <recommendedName>
        <fullName evidence="7">TauD/TfdA-like domain-containing protein</fullName>
    </recommendedName>
</protein>
<evidence type="ECO:0000256" key="2">
    <source>
        <dbReference type="ARBA" id="ARBA00022723"/>
    </source>
</evidence>
<dbReference type="Pfam" id="PF02668">
    <property type="entry name" value="TauD"/>
    <property type="match status" value="1"/>
</dbReference>
<dbReference type="InterPro" id="IPR042098">
    <property type="entry name" value="TauD-like_sf"/>
</dbReference>
<feature type="domain" description="TauD/TfdA-like" evidence="7">
    <location>
        <begin position="50"/>
        <end position="341"/>
    </location>
</feature>
<reference evidence="8" key="1">
    <citation type="journal article" date="2023" name="BMC Genomics">
        <title>Chromosome-level genome assemblies of Cutaneotrichosporon spp. (Trichosporonales, Basidiomycota) reveal imbalanced evolution between nucleotide sequences and chromosome synteny.</title>
        <authorList>
            <person name="Kobayashi Y."/>
            <person name="Kayamori A."/>
            <person name="Aoki K."/>
            <person name="Shiwa Y."/>
            <person name="Matsutani M."/>
            <person name="Fujita N."/>
            <person name="Sugita T."/>
            <person name="Iwasaki W."/>
            <person name="Tanaka N."/>
            <person name="Takashima M."/>
        </authorList>
    </citation>
    <scope>NUCLEOTIDE SEQUENCE</scope>
    <source>
        <strain evidence="8">HIS019</strain>
    </source>
</reference>
<organism evidence="8 9">
    <name type="scientific">Cutaneotrichosporon cavernicola</name>
    <dbReference type="NCBI Taxonomy" id="279322"/>
    <lineage>
        <taxon>Eukaryota</taxon>
        <taxon>Fungi</taxon>
        <taxon>Dikarya</taxon>
        <taxon>Basidiomycota</taxon>
        <taxon>Agaricomycotina</taxon>
        <taxon>Tremellomycetes</taxon>
        <taxon>Trichosporonales</taxon>
        <taxon>Trichosporonaceae</taxon>
        <taxon>Cutaneotrichosporon</taxon>
    </lineage>
</organism>
<dbReference type="GO" id="GO:0046872">
    <property type="term" value="F:metal ion binding"/>
    <property type="evidence" value="ECO:0007669"/>
    <property type="project" value="UniProtKB-KW"/>
</dbReference>
<name>A0AA48I5A0_9TREE</name>
<dbReference type="RefSeq" id="XP_060453386.1">
    <property type="nucleotide sequence ID" value="XM_060604140.1"/>
</dbReference>
<dbReference type="InterPro" id="IPR051323">
    <property type="entry name" value="AtsK-like"/>
</dbReference>
<keyword evidence="5" id="KW-0408">Iron</keyword>
<dbReference type="GeneID" id="85491991"/>
<sequence length="372" mass="41834">MAPVATTTTADIAPAPVKPQTQTQVADPGKSRLNGPMKYNGLLDSYKHHEVTPAIGREFASDLQLSALLSSSNADELVRDLAVLVSRRGVVFFRGQDISPDDMMVLARRIGELSGRPAESNMCIHPVSEYTPELVHTPKTQMISAERQNKGGGIRRIHDDLSRWASVAWHSDVSFENVPSDYSMLKVNILPEAGGDTLWVDAYGVLDRMSPSFVEYLETLTAEHNAEFFHQEAENLGLKVRDDIERGNPLNKGSSLIAHHPIIRTNPVTGWKALFVNRGFTHRIDDVTKDESDMILNYLNQICIHNMDLQCRFRWEKGSVALWDNRCTWHSATFDYSEERRGDRASSLGEKPYLDPSSMRKSEGLRQEGNKW</sequence>
<keyword evidence="9" id="KW-1185">Reference proteome</keyword>
<dbReference type="Proteomes" id="UP001233271">
    <property type="component" value="Chromosome 1"/>
</dbReference>
<dbReference type="PANTHER" id="PTHR30468">
    <property type="entry name" value="ALPHA-KETOGLUTARATE-DEPENDENT SULFONATE DIOXYGENASE"/>
    <property type="match status" value="1"/>
</dbReference>
<keyword evidence="4" id="KW-0560">Oxidoreductase</keyword>
<evidence type="ECO:0000256" key="6">
    <source>
        <dbReference type="SAM" id="MobiDB-lite"/>
    </source>
</evidence>
<evidence type="ECO:0000256" key="4">
    <source>
        <dbReference type="ARBA" id="ARBA00023002"/>
    </source>
</evidence>
<proteinExistence type="inferred from homology"/>
<comment type="similarity">
    <text evidence="1">Belongs to the TfdA dioxygenase family.</text>
</comment>
<accession>A0AA48I5A0</accession>
<evidence type="ECO:0000256" key="5">
    <source>
        <dbReference type="ARBA" id="ARBA00023004"/>
    </source>
</evidence>
<gene>
    <name evidence="8" type="ORF">CcaverHIS019_0108380</name>
</gene>
<dbReference type="KEGG" id="ccac:CcaHIS019_0108380"/>
<dbReference type="GO" id="GO:0016706">
    <property type="term" value="F:2-oxoglutarate-dependent dioxygenase activity"/>
    <property type="evidence" value="ECO:0007669"/>
    <property type="project" value="TreeGrafter"/>
</dbReference>
<evidence type="ECO:0000256" key="3">
    <source>
        <dbReference type="ARBA" id="ARBA00022964"/>
    </source>
</evidence>